<name>A0A1Y2UNH8_LIMRT</name>
<sequence length="89" mass="9690">MDKLQLNNFTYNFNDGQVTSAQIGLYGNEAATGEYINASIRVNKDDLPADKTFMQVAMADMVTIARQKLAKDTAIKEAAAKTDNGADNQ</sequence>
<evidence type="ECO:0008006" key="3">
    <source>
        <dbReference type="Google" id="ProtNLM"/>
    </source>
</evidence>
<dbReference type="Proteomes" id="UP000194286">
    <property type="component" value="Unassembled WGS sequence"/>
</dbReference>
<accession>A0A1Y2UNH8</accession>
<dbReference type="RefSeq" id="WP_086135900.1">
    <property type="nucleotide sequence ID" value="NZ_JBNPOL010000006.1"/>
</dbReference>
<organism evidence="1 2">
    <name type="scientific">Limosilactobacillus reuteri</name>
    <name type="common">Lactobacillus reuteri</name>
    <dbReference type="NCBI Taxonomy" id="1598"/>
    <lineage>
        <taxon>Bacteria</taxon>
        <taxon>Bacillati</taxon>
        <taxon>Bacillota</taxon>
        <taxon>Bacilli</taxon>
        <taxon>Lactobacillales</taxon>
        <taxon>Lactobacillaceae</taxon>
        <taxon>Limosilactobacillus</taxon>
    </lineage>
</organism>
<proteinExistence type="predicted"/>
<reference evidence="1 2" key="1">
    <citation type="submission" date="2016-09" db="EMBL/GenBank/DDBJ databases">
        <title>Lactobacillus reuteri KLR3005, genome sequencing and assembly.</title>
        <authorList>
            <person name="Lee J.-Y."/>
            <person name="Kim E.B."/>
            <person name="Choi Y.-J."/>
        </authorList>
    </citation>
    <scope>NUCLEOTIDE SEQUENCE [LARGE SCALE GENOMIC DNA]</scope>
    <source>
        <strain evidence="1 2">KLR3005</strain>
    </source>
</reference>
<evidence type="ECO:0000313" key="1">
    <source>
        <dbReference type="EMBL" id="OTA85384.1"/>
    </source>
</evidence>
<comment type="caution">
    <text evidence="1">The sequence shown here is derived from an EMBL/GenBank/DDBJ whole genome shotgun (WGS) entry which is preliminary data.</text>
</comment>
<evidence type="ECO:0000313" key="2">
    <source>
        <dbReference type="Proteomes" id="UP000194286"/>
    </source>
</evidence>
<dbReference type="EMBL" id="MIMU01000084">
    <property type="protein sequence ID" value="OTA85384.1"/>
    <property type="molecule type" value="Genomic_DNA"/>
</dbReference>
<protein>
    <recommendedName>
        <fullName evidence="3">DUF1659 domain-containing protein</fullName>
    </recommendedName>
</protein>
<dbReference type="AlphaFoldDB" id="A0A1Y2UNH8"/>
<gene>
    <name evidence="1" type="ORF">BHL82_00245</name>
</gene>